<keyword evidence="3" id="KW-1185">Reference proteome</keyword>
<evidence type="ECO:0008006" key="4">
    <source>
        <dbReference type="Google" id="ProtNLM"/>
    </source>
</evidence>
<reference evidence="2 3" key="1">
    <citation type="journal article" date="2019" name="Int. J. Syst. Evol. Microbiol.">
        <title>The Global Catalogue of Microorganisms (GCM) 10K type strain sequencing project: providing services to taxonomists for standard genome sequencing and annotation.</title>
        <authorList>
            <consortium name="The Broad Institute Genomics Platform"/>
            <consortium name="The Broad Institute Genome Sequencing Center for Infectious Disease"/>
            <person name="Wu L."/>
            <person name="Ma J."/>
        </authorList>
    </citation>
    <scope>NUCLEOTIDE SEQUENCE [LARGE SCALE GENOMIC DNA]</scope>
    <source>
        <strain evidence="2 3">JCM 16231</strain>
    </source>
</reference>
<name>A0ABN1K540_9FLAO</name>
<dbReference type="PROSITE" id="PS51257">
    <property type="entry name" value="PROKAR_LIPOPROTEIN"/>
    <property type="match status" value="1"/>
</dbReference>
<evidence type="ECO:0000313" key="2">
    <source>
        <dbReference type="EMBL" id="GAA0755082.1"/>
    </source>
</evidence>
<dbReference type="RefSeq" id="WP_224453470.1">
    <property type="nucleotide sequence ID" value="NZ_BAAAGG010000005.1"/>
</dbReference>
<gene>
    <name evidence="2" type="ORF">GCM10009433_09260</name>
</gene>
<protein>
    <recommendedName>
        <fullName evidence="4">Calx-beta domain-containing protein</fullName>
    </recommendedName>
</protein>
<evidence type="ECO:0000256" key="1">
    <source>
        <dbReference type="SAM" id="SignalP"/>
    </source>
</evidence>
<feature type="chain" id="PRO_5047278460" description="Calx-beta domain-containing protein" evidence="1">
    <location>
        <begin position="21"/>
        <end position="240"/>
    </location>
</feature>
<feature type="signal peptide" evidence="1">
    <location>
        <begin position="1"/>
        <end position="20"/>
    </location>
</feature>
<keyword evidence="1" id="KW-0732">Signal</keyword>
<organism evidence="2 3">
    <name type="scientific">Psychroflexus lacisalsi</name>
    <dbReference type="NCBI Taxonomy" id="503928"/>
    <lineage>
        <taxon>Bacteria</taxon>
        <taxon>Pseudomonadati</taxon>
        <taxon>Bacteroidota</taxon>
        <taxon>Flavobacteriia</taxon>
        <taxon>Flavobacteriales</taxon>
        <taxon>Flavobacteriaceae</taxon>
        <taxon>Psychroflexus</taxon>
    </lineage>
</organism>
<dbReference type="Proteomes" id="UP001500185">
    <property type="component" value="Unassembled WGS sequence"/>
</dbReference>
<evidence type="ECO:0000313" key="3">
    <source>
        <dbReference type="Proteomes" id="UP001500185"/>
    </source>
</evidence>
<dbReference type="EMBL" id="BAAAGG010000005">
    <property type="protein sequence ID" value="GAA0755082.1"/>
    <property type="molecule type" value="Genomic_DNA"/>
</dbReference>
<accession>A0ABN1K540</accession>
<comment type="caution">
    <text evidence="2">The sequence shown here is derived from an EMBL/GenBank/DDBJ whole genome shotgun (WGS) entry which is preliminary data.</text>
</comment>
<sequence length="240" mass="25451">MMKNVYKLIMIIITALFLSCDNDTILAPESYATFDSSTVEVSLDVGSSVSGEVKVFKGGTSGGSYNLIIDESTTVPMSSIDVPTSVEIPGGDNEATVGFTINYTDEFSVTGENLVLRLEDNAENILGTSEVNIQVSVTCESPATVNFEFDGFASETTWSITDMEDNVIYSGGGYSDGQASFTREVCLADGSYKFVVNDSFGDGLSFPNIGTAGIIFNGNVLTEAEGDFGTGFVGEFSIQN</sequence>
<proteinExistence type="predicted"/>